<dbReference type="InterPro" id="IPR006311">
    <property type="entry name" value="TAT_signal"/>
</dbReference>
<dbReference type="PANTHER" id="PTHR37017:SF11">
    <property type="entry name" value="ESTERASE_LIPASE_THIOESTERASE DOMAIN-CONTAINING PROTEIN"/>
    <property type="match status" value="1"/>
</dbReference>
<evidence type="ECO:0000259" key="3">
    <source>
        <dbReference type="Pfam" id="PF12697"/>
    </source>
</evidence>
<accession>A0A6G9GWC1</accession>
<name>A0A6G9GWC1_9ACTN</name>
<dbReference type="InterPro" id="IPR029058">
    <property type="entry name" value="AB_hydrolase_fold"/>
</dbReference>
<dbReference type="KEGG" id="slia:HA039_09485"/>
<dbReference type="InterPro" id="IPR052897">
    <property type="entry name" value="Sec-Metab_Biosynth_Hydrolase"/>
</dbReference>
<gene>
    <name evidence="4" type="ORF">HA039_09485</name>
</gene>
<dbReference type="Pfam" id="PF12697">
    <property type="entry name" value="Abhydrolase_6"/>
    <property type="match status" value="1"/>
</dbReference>
<dbReference type="RefSeq" id="WP_167026642.1">
    <property type="nucleotide sequence ID" value="NZ_CP050177.1"/>
</dbReference>
<dbReference type="GO" id="GO:0016787">
    <property type="term" value="F:hydrolase activity"/>
    <property type="evidence" value="ECO:0007669"/>
    <property type="project" value="UniProtKB-KW"/>
</dbReference>
<feature type="domain" description="AB hydrolase-1" evidence="3">
    <location>
        <begin position="54"/>
        <end position="264"/>
    </location>
</feature>
<dbReference type="PANTHER" id="PTHR37017">
    <property type="entry name" value="AB HYDROLASE-1 DOMAIN-CONTAINING PROTEIN-RELATED"/>
    <property type="match status" value="1"/>
</dbReference>
<evidence type="ECO:0000313" key="5">
    <source>
        <dbReference type="Proteomes" id="UP000501179"/>
    </source>
</evidence>
<dbReference type="EMBL" id="CP050177">
    <property type="protein sequence ID" value="QIQ02515.1"/>
    <property type="molecule type" value="Genomic_DNA"/>
</dbReference>
<feature type="region of interest" description="Disordered" evidence="1">
    <location>
        <begin position="28"/>
        <end position="47"/>
    </location>
</feature>
<feature type="signal peptide" evidence="2">
    <location>
        <begin position="1"/>
        <end position="27"/>
    </location>
</feature>
<organism evidence="4 5">
    <name type="scientific">Streptomyces liangshanensis</name>
    <dbReference type="NCBI Taxonomy" id="2717324"/>
    <lineage>
        <taxon>Bacteria</taxon>
        <taxon>Bacillati</taxon>
        <taxon>Actinomycetota</taxon>
        <taxon>Actinomycetes</taxon>
        <taxon>Kitasatosporales</taxon>
        <taxon>Streptomycetaceae</taxon>
        <taxon>Streptomyces</taxon>
    </lineage>
</organism>
<dbReference type="PROSITE" id="PS51318">
    <property type="entry name" value="TAT"/>
    <property type="match status" value="1"/>
</dbReference>
<reference evidence="4 5" key="1">
    <citation type="submission" date="2020-03" db="EMBL/GenBank/DDBJ databases">
        <title>A novel species.</title>
        <authorList>
            <person name="Gao J."/>
        </authorList>
    </citation>
    <scope>NUCLEOTIDE SEQUENCE [LARGE SCALE GENOMIC DNA]</scope>
    <source>
        <strain evidence="4 5">QMT-12</strain>
    </source>
</reference>
<evidence type="ECO:0000313" key="4">
    <source>
        <dbReference type="EMBL" id="QIQ02515.1"/>
    </source>
</evidence>
<protein>
    <submittedName>
        <fullName evidence="4">Alpha/beta hydrolase</fullName>
    </submittedName>
</protein>
<keyword evidence="4" id="KW-0378">Hydrolase</keyword>
<feature type="chain" id="PRO_5026145866" evidence="2">
    <location>
        <begin position="28"/>
        <end position="273"/>
    </location>
</feature>
<sequence length="273" mass="28539">MIDRRTFSAAAVAAPAAGLLAATPASAAPHTPAAHAPAPSATPPATPAPRARNVVLVHGAYTDGSSWTEVIKRLQAKGFTVTSVQNPLSSVAADVDATRRVLDLQDGPTVLAAHSYGGVVISQAGDHPAVTSLVYVAARAPEAGEDYGALAARFPTPPASAGLVFRDGFGQLTEEAFLDDFANGVDQDTARALYVVQGRIAQDLFATRTTAAAWRDKPSWYAVSKRDRTASPDLQRFVAQRMGARTVELDSGHLSLVTHPREITDLIVSAAGH</sequence>
<dbReference type="AlphaFoldDB" id="A0A6G9GWC1"/>
<evidence type="ECO:0000256" key="2">
    <source>
        <dbReference type="SAM" id="SignalP"/>
    </source>
</evidence>
<proteinExistence type="predicted"/>
<dbReference type="SUPFAM" id="SSF53474">
    <property type="entry name" value="alpha/beta-Hydrolases"/>
    <property type="match status" value="1"/>
</dbReference>
<dbReference type="InterPro" id="IPR000073">
    <property type="entry name" value="AB_hydrolase_1"/>
</dbReference>
<keyword evidence="2" id="KW-0732">Signal</keyword>
<keyword evidence="5" id="KW-1185">Reference proteome</keyword>
<dbReference type="Gene3D" id="3.40.50.1820">
    <property type="entry name" value="alpha/beta hydrolase"/>
    <property type="match status" value="1"/>
</dbReference>
<feature type="compositionally biased region" description="Low complexity" evidence="1">
    <location>
        <begin position="28"/>
        <end position="39"/>
    </location>
</feature>
<evidence type="ECO:0000256" key="1">
    <source>
        <dbReference type="SAM" id="MobiDB-lite"/>
    </source>
</evidence>
<dbReference type="Proteomes" id="UP000501179">
    <property type="component" value="Chromosome"/>
</dbReference>